<gene>
    <name evidence="2" type="ORF">HHS_02230</name>
</gene>
<dbReference type="KEGG" id="hhs:HHS_02230"/>
<proteinExistence type="inferred from homology"/>
<evidence type="ECO:0000313" key="3">
    <source>
        <dbReference type="Proteomes" id="UP000016900"/>
    </source>
</evidence>
<dbReference type="Gene3D" id="3.40.1260.10">
    <property type="entry name" value="DsrEFH-like"/>
    <property type="match status" value="1"/>
</dbReference>
<dbReference type="EMBL" id="AP012554">
    <property type="protein sequence ID" value="BAO00193.1"/>
    <property type="molecule type" value="Genomic_DNA"/>
</dbReference>
<name>U3U928_9GAMM</name>
<dbReference type="RefSeq" id="WP_022564212.1">
    <property type="nucleotide sequence ID" value="NZ_CP010907.1"/>
</dbReference>
<dbReference type="Pfam" id="PF02635">
    <property type="entry name" value="DsrE"/>
    <property type="match status" value="1"/>
</dbReference>
<dbReference type="KEGG" id="pck:BMSBPS_0688"/>
<dbReference type="eggNOG" id="COG2923">
    <property type="taxonomic scope" value="Bacteria"/>
</dbReference>
<dbReference type="NCBIfam" id="NF001238">
    <property type="entry name" value="PRK00211.1"/>
    <property type="match status" value="1"/>
</dbReference>
<evidence type="ECO:0000256" key="1">
    <source>
        <dbReference type="ARBA" id="ARBA00005996"/>
    </source>
</evidence>
<dbReference type="PANTHER" id="PTHR38780:SF1">
    <property type="entry name" value="PROTEIN TUSC"/>
    <property type="match status" value="1"/>
</dbReference>
<dbReference type="PATRIC" id="fig|1235990.3.peg.223"/>
<dbReference type="AlphaFoldDB" id="U3U928"/>
<dbReference type="InterPro" id="IPR027396">
    <property type="entry name" value="DsrEFH-like"/>
</dbReference>
<dbReference type="InterPro" id="IPR003787">
    <property type="entry name" value="Sulphur_relay_DsrE/F-like"/>
</dbReference>
<dbReference type="Proteomes" id="UP000016900">
    <property type="component" value="Chromosome"/>
</dbReference>
<dbReference type="STRING" id="1235990.BMSBPS_0688"/>
<protein>
    <submittedName>
        <fullName evidence="2">Uncharacterized protein</fullName>
    </submittedName>
</protein>
<sequence length="120" mass="13675">MKPHVAFLFTKAPHGSSVGREGLDAALATAIFSQKIGIFFISDGVLQLTCNQQPNQILSRNYISTFNVLELYDINEYFVCEMSLRVRGQSLTAKRILPIKILKPVALRKKLTTYHRIFRF</sequence>
<dbReference type="SUPFAM" id="SSF75169">
    <property type="entry name" value="DsrEFH-like"/>
    <property type="match status" value="1"/>
</dbReference>
<comment type="similarity">
    <text evidence="1">Belongs to the DsrF/TusC family.</text>
</comment>
<organism evidence="2 3">
    <name type="scientific">Candidatus Pantoea carbekii</name>
    <dbReference type="NCBI Taxonomy" id="1235990"/>
    <lineage>
        <taxon>Bacteria</taxon>
        <taxon>Pseudomonadati</taxon>
        <taxon>Pseudomonadota</taxon>
        <taxon>Gammaproteobacteria</taxon>
        <taxon>Enterobacterales</taxon>
        <taxon>Erwiniaceae</taxon>
        <taxon>Pantoea</taxon>
    </lineage>
</organism>
<evidence type="ECO:0000313" key="2">
    <source>
        <dbReference type="EMBL" id="BAO00193.1"/>
    </source>
</evidence>
<accession>U3U928</accession>
<dbReference type="PANTHER" id="PTHR38780">
    <property type="entry name" value="PROTEIN TUSC"/>
    <property type="match status" value="1"/>
</dbReference>
<dbReference type="InterPro" id="IPR017462">
    <property type="entry name" value="Sulphur_relay_TusC/DsrF"/>
</dbReference>
<reference evidence="2 3" key="1">
    <citation type="submission" date="2012-10" db="EMBL/GenBank/DDBJ databases">
        <title>Genome sequence of the symbiont of the pentatomidae stink bug Halyomorpha halys.</title>
        <authorList>
            <person name="Kobayashi H."/>
            <person name="Fujii-Muramatsu R."/>
            <person name="Takeishi K."/>
            <person name="Noda H."/>
        </authorList>
    </citation>
    <scope>NUCLEOTIDE SEQUENCE [LARGE SCALE GENOMIC DNA]</scope>
</reference>
<dbReference type="OrthoDB" id="9789418at2"/>
<dbReference type="NCBIfam" id="TIGR03010">
    <property type="entry name" value="sulf_tusC_dsrF"/>
    <property type="match status" value="1"/>
</dbReference>
<keyword evidence="3" id="KW-1185">Reference proteome</keyword>